<keyword evidence="2 5" id="KW-0378">Hydrolase</keyword>
<dbReference type="InterPro" id="IPR000490">
    <property type="entry name" value="Glyco_hydro_17"/>
</dbReference>
<dbReference type="AlphaFoldDB" id="A0A2G5EVE8"/>
<proteinExistence type="inferred from homology"/>
<dbReference type="Proteomes" id="UP000230069">
    <property type="component" value="Unassembled WGS sequence"/>
</dbReference>
<evidence type="ECO:0000256" key="1">
    <source>
        <dbReference type="ARBA" id="ARBA00008773"/>
    </source>
</evidence>
<reference evidence="7 8" key="1">
    <citation type="submission" date="2017-09" db="EMBL/GenBank/DDBJ databases">
        <title>WGS assembly of Aquilegia coerulea Goldsmith.</title>
        <authorList>
            <person name="Hodges S."/>
            <person name="Kramer E."/>
            <person name="Nordborg M."/>
            <person name="Tomkins J."/>
            <person name="Borevitz J."/>
            <person name="Derieg N."/>
            <person name="Yan J."/>
            <person name="Mihaltcheva S."/>
            <person name="Hayes R.D."/>
            <person name="Rokhsar D."/>
        </authorList>
    </citation>
    <scope>NUCLEOTIDE SEQUENCE [LARGE SCALE GENOMIC DNA]</scope>
    <source>
        <strain evidence="8">cv. Goldsmith</strain>
    </source>
</reference>
<keyword evidence="3 5" id="KW-0326">Glycosidase</keyword>
<protein>
    <recommendedName>
        <fullName evidence="9">Glucan endo-1,3-beta-D-glucosidase</fullName>
    </recommendedName>
</protein>
<dbReference type="Pfam" id="PF00332">
    <property type="entry name" value="Glyco_hydro_17"/>
    <property type="match status" value="1"/>
</dbReference>
<gene>
    <name evidence="7" type="ORF">AQUCO_00400503v1</name>
</gene>
<comment type="similarity">
    <text evidence="1 4">Belongs to the glycosyl hydrolase 17 family.</text>
</comment>
<sequence length="292" mass="32145">MFSDNIARLFLGILLIINALRLLSFTADGSSIGVCYYNQDENLPPAHVIVSMYMSNHIGRMRLYEPDAGMFNALRGSAIQNLHKALGYGGLWNKIKVTTTVSPSVMAVSFPPSAGQFSQSAAEYMEPIAQYLGSIGAPLLANVYPYINFMQNPEQRSLPYALFTANNYVFTDYGLGYRNSFDATIDALYSSLEKAGAPNVRIVVSETGWPSSGNNNAASIYTAQVYNSNLIRHVLSSQGTPKRPGQPIETYIFSLFNERRNFGGTTSESHFGLFDPADMRPVYPIDFQGSGY</sequence>
<evidence type="ECO:0008006" key="9">
    <source>
        <dbReference type="Google" id="ProtNLM"/>
    </source>
</evidence>
<feature type="chain" id="PRO_5013767772" description="Glucan endo-1,3-beta-D-glucosidase" evidence="6">
    <location>
        <begin position="30"/>
        <end position="292"/>
    </location>
</feature>
<dbReference type="PROSITE" id="PS00587">
    <property type="entry name" value="GLYCOSYL_HYDROL_F17"/>
    <property type="match status" value="1"/>
</dbReference>
<evidence type="ECO:0000256" key="5">
    <source>
        <dbReference type="RuleBase" id="RU004336"/>
    </source>
</evidence>
<dbReference type="EMBL" id="KZ305021">
    <property type="protein sequence ID" value="PIA59647.1"/>
    <property type="molecule type" value="Genomic_DNA"/>
</dbReference>
<keyword evidence="8" id="KW-1185">Reference proteome</keyword>
<name>A0A2G5EVE8_AQUCA</name>
<keyword evidence="6" id="KW-0732">Signal</keyword>
<dbReference type="Gene3D" id="3.20.20.80">
    <property type="entry name" value="Glycosidases"/>
    <property type="match status" value="2"/>
</dbReference>
<evidence type="ECO:0000256" key="2">
    <source>
        <dbReference type="ARBA" id="ARBA00022801"/>
    </source>
</evidence>
<evidence type="ECO:0000313" key="8">
    <source>
        <dbReference type="Proteomes" id="UP000230069"/>
    </source>
</evidence>
<organism evidence="7 8">
    <name type="scientific">Aquilegia coerulea</name>
    <name type="common">Rocky mountain columbine</name>
    <dbReference type="NCBI Taxonomy" id="218851"/>
    <lineage>
        <taxon>Eukaryota</taxon>
        <taxon>Viridiplantae</taxon>
        <taxon>Streptophyta</taxon>
        <taxon>Embryophyta</taxon>
        <taxon>Tracheophyta</taxon>
        <taxon>Spermatophyta</taxon>
        <taxon>Magnoliopsida</taxon>
        <taxon>Ranunculales</taxon>
        <taxon>Ranunculaceae</taxon>
        <taxon>Thalictroideae</taxon>
        <taxon>Aquilegia</taxon>
    </lineage>
</organism>
<evidence type="ECO:0000256" key="6">
    <source>
        <dbReference type="SAM" id="SignalP"/>
    </source>
</evidence>
<dbReference type="GO" id="GO:0005975">
    <property type="term" value="P:carbohydrate metabolic process"/>
    <property type="evidence" value="ECO:0007669"/>
    <property type="project" value="InterPro"/>
</dbReference>
<accession>A0A2G5EVE8</accession>
<evidence type="ECO:0000256" key="3">
    <source>
        <dbReference type="ARBA" id="ARBA00023295"/>
    </source>
</evidence>
<dbReference type="PANTHER" id="PTHR32227">
    <property type="entry name" value="GLUCAN ENDO-1,3-BETA-GLUCOSIDASE BG1-RELATED-RELATED"/>
    <property type="match status" value="1"/>
</dbReference>
<dbReference type="SUPFAM" id="SSF51445">
    <property type="entry name" value="(Trans)glycosidases"/>
    <property type="match status" value="1"/>
</dbReference>
<dbReference type="InterPro" id="IPR017853">
    <property type="entry name" value="GH"/>
</dbReference>
<evidence type="ECO:0000256" key="4">
    <source>
        <dbReference type="RuleBase" id="RU004335"/>
    </source>
</evidence>
<dbReference type="OrthoDB" id="941679at2759"/>
<dbReference type="InterPro" id="IPR044965">
    <property type="entry name" value="Glyco_hydro_17_plant"/>
</dbReference>
<evidence type="ECO:0000313" key="7">
    <source>
        <dbReference type="EMBL" id="PIA59647.1"/>
    </source>
</evidence>
<dbReference type="GO" id="GO:0004553">
    <property type="term" value="F:hydrolase activity, hydrolyzing O-glycosyl compounds"/>
    <property type="evidence" value="ECO:0007669"/>
    <property type="project" value="InterPro"/>
</dbReference>
<feature type="signal peptide" evidence="6">
    <location>
        <begin position="1"/>
        <end position="29"/>
    </location>
</feature>